<dbReference type="EMBL" id="JAULUE010002052">
    <property type="protein sequence ID" value="KAK5898777.1"/>
    <property type="molecule type" value="Genomic_DNA"/>
</dbReference>
<protein>
    <submittedName>
        <fullName evidence="2">Uncharacterized protein</fullName>
    </submittedName>
</protein>
<evidence type="ECO:0000313" key="3">
    <source>
        <dbReference type="Proteomes" id="UP001335648"/>
    </source>
</evidence>
<reference evidence="2 3" key="1">
    <citation type="journal article" date="2023" name="Mol. Biol. Evol.">
        <title>Genomics of Secondarily Temperate Adaptation in the Only Non-Antarctic Icefish.</title>
        <authorList>
            <person name="Rivera-Colon A.G."/>
            <person name="Rayamajhi N."/>
            <person name="Minhas B.F."/>
            <person name="Madrigal G."/>
            <person name="Bilyk K.T."/>
            <person name="Yoon V."/>
            <person name="Hune M."/>
            <person name="Gregory S."/>
            <person name="Cheng C.H.C."/>
            <person name="Catchen J.M."/>
        </authorList>
    </citation>
    <scope>NUCLEOTIDE SEQUENCE [LARGE SCALE GENOMIC DNA]</scope>
    <source>
        <strain evidence="2">JC2023a</strain>
    </source>
</reference>
<organism evidence="2 3">
    <name type="scientific">Champsocephalus esox</name>
    <name type="common">pike icefish</name>
    <dbReference type="NCBI Taxonomy" id="159716"/>
    <lineage>
        <taxon>Eukaryota</taxon>
        <taxon>Metazoa</taxon>
        <taxon>Chordata</taxon>
        <taxon>Craniata</taxon>
        <taxon>Vertebrata</taxon>
        <taxon>Euteleostomi</taxon>
        <taxon>Actinopterygii</taxon>
        <taxon>Neopterygii</taxon>
        <taxon>Teleostei</taxon>
        <taxon>Neoteleostei</taxon>
        <taxon>Acanthomorphata</taxon>
        <taxon>Eupercaria</taxon>
        <taxon>Perciformes</taxon>
        <taxon>Notothenioidei</taxon>
        <taxon>Channichthyidae</taxon>
        <taxon>Champsocephalus</taxon>
    </lineage>
</organism>
<comment type="caution">
    <text evidence="2">The sequence shown here is derived from an EMBL/GenBank/DDBJ whole genome shotgun (WGS) entry which is preliminary data.</text>
</comment>
<dbReference type="AlphaFoldDB" id="A0AAN8H1U1"/>
<accession>A0AAN8H1U1</accession>
<evidence type="ECO:0000256" key="1">
    <source>
        <dbReference type="SAM" id="MobiDB-lite"/>
    </source>
</evidence>
<keyword evidence="3" id="KW-1185">Reference proteome</keyword>
<feature type="region of interest" description="Disordered" evidence="1">
    <location>
        <begin position="40"/>
        <end position="59"/>
    </location>
</feature>
<gene>
    <name evidence="2" type="ORF">CesoFtcFv8_008323</name>
</gene>
<dbReference type="Proteomes" id="UP001335648">
    <property type="component" value="Unassembled WGS sequence"/>
</dbReference>
<evidence type="ECO:0000313" key="2">
    <source>
        <dbReference type="EMBL" id="KAK5898777.1"/>
    </source>
</evidence>
<sequence length="106" mass="12076">MNVVPRLSVELRHVGFTPEGKHNETLRYIVCNQRPFEAASRGAVSDEPDCSAESSSKQDFEKSLIRPLRGDVRRERVCFSLGNELCTFNKCAFLKPRTGRCVFFVH</sequence>
<proteinExistence type="predicted"/>
<name>A0AAN8H1U1_9TELE</name>